<dbReference type="GeneID" id="90036284"/>
<feature type="transmembrane region" description="Helical" evidence="6">
    <location>
        <begin position="396"/>
        <end position="416"/>
    </location>
</feature>
<dbReference type="PANTHER" id="PTHR43791:SF43">
    <property type="entry name" value="MAJOR FACILITATOR SUPERFAMILY (MFS) PROFILE DOMAIN-CONTAINING PROTEIN"/>
    <property type="match status" value="1"/>
</dbReference>
<name>A0ABR1FFJ7_9ASCO</name>
<comment type="caution">
    <text evidence="8">The sequence shown here is derived from an EMBL/GenBank/DDBJ whole genome shotgun (WGS) entry which is preliminary data.</text>
</comment>
<sequence>MSDHDSKSVDIEMEKTVEVVSGEVSDYEKKEPVDYSHKPVDNRPLHKRILGYFWDSAGSEDPLERAFINRLDAGVLIYSTLSYFVKSVDQSSIYNAYVSGMQKDLQLYGNEYNLFGTFFNVGSISMAIPMQMVTFKFRPSLVVPTCELFWTLFTFMIPLCKTVKAVYAFRFLIGASQAICYPVFAMMISSWYKPSEMAKRMLIYDGSWAIASICSGYIMAGIYATMDGLDGVPAWKWMFLINGIMSFPVAILGFFAIPDFPNNTRALYLTPAMKELAIKRMEEIGRVGRQKMTLKRLYKFLLDWRLYAFSFPYAVFVLNGSGYMNLWLQDLGTYSTEMINILPTITNVIGFVMAYVYGVISDMYYCRWQLFLVACLFTIVGNLMLAIWDIGFSAKFAAYILPGFGTPYWGLLMSWAEDVMYDDAELRGFFPAFANAFYYAMGAWIPNVVFPTEDAPAFKPTHGYWVAFAVMVPITATIPMIYFAQKIQLKRRGLKLNYYNIPVPIEFYSQLRYTLDLDSATKNLQSELNGESLEVEQGIESMQAVFETKEKPNLHY</sequence>
<dbReference type="PROSITE" id="PS50850">
    <property type="entry name" value="MFS"/>
    <property type="match status" value="1"/>
</dbReference>
<evidence type="ECO:0000256" key="1">
    <source>
        <dbReference type="ARBA" id="ARBA00004141"/>
    </source>
</evidence>
<dbReference type="Proteomes" id="UP001498771">
    <property type="component" value="Unassembled WGS sequence"/>
</dbReference>
<organism evidence="8 9">
    <name type="scientific">Myxozyma melibiosi</name>
    <dbReference type="NCBI Taxonomy" id="54550"/>
    <lineage>
        <taxon>Eukaryota</taxon>
        <taxon>Fungi</taxon>
        <taxon>Dikarya</taxon>
        <taxon>Ascomycota</taxon>
        <taxon>Saccharomycotina</taxon>
        <taxon>Lipomycetes</taxon>
        <taxon>Lipomycetales</taxon>
        <taxon>Lipomycetaceae</taxon>
        <taxon>Myxozyma</taxon>
    </lineage>
</organism>
<feature type="transmembrane region" description="Helical" evidence="6">
    <location>
        <begin position="237"/>
        <end position="257"/>
    </location>
</feature>
<keyword evidence="3 6" id="KW-0812">Transmembrane</keyword>
<feature type="transmembrane region" description="Helical" evidence="6">
    <location>
        <begin position="112"/>
        <end position="129"/>
    </location>
</feature>
<keyword evidence="9" id="KW-1185">Reference proteome</keyword>
<feature type="transmembrane region" description="Helical" evidence="6">
    <location>
        <begin position="165"/>
        <end position="189"/>
    </location>
</feature>
<dbReference type="InterPro" id="IPR011701">
    <property type="entry name" value="MFS"/>
</dbReference>
<feature type="transmembrane region" description="Helical" evidence="6">
    <location>
        <begin position="300"/>
        <end position="318"/>
    </location>
</feature>
<evidence type="ECO:0000256" key="6">
    <source>
        <dbReference type="SAM" id="Phobius"/>
    </source>
</evidence>
<comment type="subcellular location">
    <subcellularLocation>
        <location evidence="1">Membrane</location>
        <topology evidence="1">Multi-pass membrane protein</topology>
    </subcellularLocation>
</comment>
<reference evidence="8 9" key="1">
    <citation type="submission" date="2024-03" db="EMBL/GenBank/DDBJ databases">
        <title>Genome-scale model development and genomic sequencing of the oleaginous clade Lipomyces.</title>
        <authorList>
            <consortium name="Lawrence Berkeley National Laboratory"/>
            <person name="Czajka J.J."/>
            <person name="Han Y."/>
            <person name="Kim J."/>
            <person name="Mondo S.J."/>
            <person name="Hofstad B.A."/>
            <person name="Robles A."/>
            <person name="Haridas S."/>
            <person name="Riley R."/>
            <person name="LaButti K."/>
            <person name="Pangilinan J."/>
            <person name="Andreopoulos W."/>
            <person name="Lipzen A."/>
            <person name="Yan J."/>
            <person name="Wang M."/>
            <person name="Ng V."/>
            <person name="Grigoriev I.V."/>
            <person name="Spatafora J.W."/>
            <person name="Magnuson J.K."/>
            <person name="Baker S.E."/>
            <person name="Pomraning K.R."/>
        </authorList>
    </citation>
    <scope>NUCLEOTIDE SEQUENCE [LARGE SCALE GENOMIC DNA]</scope>
    <source>
        <strain evidence="8 9">Phaff 52-87</strain>
    </source>
</reference>
<dbReference type="InterPro" id="IPR020846">
    <property type="entry name" value="MFS_dom"/>
</dbReference>
<dbReference type="EMBL" id="JBBJBU010000001">
    <property type="protein sequence ID" value="KAK7208643.1"/>
    <property type="molecule type" value="Genomic_DNA"/>
</dbReference>
<feature type="domain" description="Major facilitator superfamily (MFS) profile" evidence="7">
    <location>
        <begin position="75"/>
        <end position="487"/>
    </location>
</feature>
<feature type="transmembrane region" description="Helical" evidence="6">
    <location>
        <begin position="370"/>
        <end position="390"/>
    </location>
</feature>
<keyword evidence="5 6" id="KW-0472">Membrane</keyword>
<feature type="transmembrane region" description="Helical" evidence="6">
    <location>
        <begin position="338"/>
        <end position="358"/>
    </location>
</feature>
<feature type="transmembrane region" description="Helical" evidence="6">
    <location>
        <begin position="201"/>
        <end position="225"/>
    </location>
</feature>
<dbReference type="RefSeq" id="XP_064771676.1">
    <property type="nucleotide sequence ID" value="XM_064910772.1"/>
</dbReference>
<dbReference type="SUPFAM" id="SSF103473">
    <property type="entry name" value="MFS general substrate transporter"/>
    <property type="match status" value="1"/>
</dbReference>
<feature type="transmembrane region" description="Helical" evidence="6">
    <location>
        <begin position="465"/>
        <end position="484"/>
    </location>
</feature>
<proteinExistence type="predicted"/>
<evidence type="ECO:0000256" key="4">
    <source>
        <dbReference type="ARBA" id="ARBA00022989"/>
    </source>
</evidence>
<feature type="transmembrane region" description="Helical" evidence="6">
    <location>
        <begin position="428"/>
        <end position="445"/>
    </location>
</feature>
<evidence type="ECO:0000313" key="9">
    <source>
        <dbReference type="Proteomes" id="UP001498771"/>
    </source>
</evidence>
<accession>A0ABR1FFJ7</accession>
<protein>
    <submittedName>
        <fullName evidence="8">Major facilitator superfamily domain-containing protein</fullName>
    </submittedName>
</protein>
<keyword evidence="2" id="KW-0813">Transport</keyword>
<keyword evidence="4 6" id="KW-1133">Transmembrane helix</keyword>
<dbReference type="InterPro" id="IPR036259">
    <property type="entry name" value="MFS_trans_sf"/>
</dbReference>
<dbReference type="PANTHER" id="PTHR43791">
    <property type="entry name" value="PERMEASE-RELATED"/>
    <property type="match status" value="1"/>
</dbReference>
<gene>
    <name evidence="8" type="ORF">BZA70DRAFT_254952</name>
</gene>
<dbReference type="Gene3D" id="1.20.1250.20">
    <property type="entry name" value="MFS general substrate transporter like domains"/>
    <property type="match status" value="2"/>
</dbReference>
<dbReference type="Pfam" id="PF07690">
    <property type="entry name" value="MFS_1"/>
    <property type="match status" value="1"/>
</dbReference>
<evidence type="ECO:0000259" key="7">
    <source>
        <dbReference type="PROSITE" id="PS50850"/>
    </source>
</evidence>
<evidence type="ECO:0000256" key="2">
    <source>
        <dbReference type="ARBA" id="ARBA00022448"/>
    </source>
</evidence>
<evidence type="ECO:0000256" key="3">
    <source>
        <dbReference type="ARBA" id="ARBA00022692"/>
    </source>
</evidence>
<evidence type="ECO:0000313" key="8">
    <source>
        <dbReference type="EMBL" id="KAK7208643.1"/>
    </source>
</evidence>
<evidence type="ECO:0000256" key="5">
    <source>
        <dbReference type="ARBA" id="ARBA00023136"/>
    </source>
</evidence>